<dbReference type="STRING" id="1441095.AM592_08390"/>
<protein>
    <recommendedName>
        <fullName evidence="5">Metallo-beta-lactamase domain-containing protein</fullName>
    </recommendedName>
</protein>
<dbReference type="InterPro" id="IPR001279">
    <property type="entry name" value="Metallo-B-lactamas"/>
</dbReference>
<keyword evidence="7" id="KW-1185">Reference proteome</keyword>
<dbReference type="InterPro" id="IPR051453">
    <property type="entry name" value="MBL_Glyoxalase_II"/>
</dbReference>
<reference evidence="6 7" key="2">
    <citation type="journal article" date="2016" name="Int. J. Syst. Evol. Microbiol.">
        <title>Bacillus gobiensis sp. nov., isolated from a soil sample.</title>
        <authorList>
            <person name="Liu B."/>
            <person name="Liu G.H."/>
            <person name="Cetin S."/>
            <person name="Schumann P."/>
            <person name="Pan Z.Z."/>
            <person name="Chen Q.Q."/>
        </authorList>
    </citation>
    <scope>NUCLEOTIDE SEQUENCE [LARGE SCALE GENOMIC DNA]</scope>
    <source>
        <strain evidence="6 7">FJAT-4402</strain>
    </source>
</reference>
<dbReference type="GO" id="GO:0046872">
    <property type="term" value="F:metal ion binding"/>
    <property type="evidence" value="ECO:0007669"/>
    <property type="project" value="UniProtKB-KW"/>
</dbReference>
<evidence type="ECO:0000256" key="2">
    <source>
        <dbReference type="ARBA" id="ARBA00022723"/>
    </source>
</evidence>
<keyword evidence="2" id="KW-0479">Metal-binding</keyword>
<proteinExistence type="predicted"/>
<dbReference type="Gene3D" id="3.60.15.10">
    <property type="entry name" value="Ribonuclease Z/Hydroxyacylglutathione hydrolase-like"/>
    <property type="match status" value="1"/>
</dbReference>
<evidence type="ECO:0000256" key="1">
    <source>
        <dbReference type="ARBA" id="ARBA00001947"/>
    </source>
</evidence>
<evidence type="ECO:0000256" key="4">
    <source>
        <dbReference type="ARBA" id="ARBA00022833"/>
    </source>
</evidence>
<accession>A0A0M4G8Q3</accession>
<sequence length="212" mass="23412">MKWTRIPLGPIQTNAYILEDDSGSALIVDPGAEAEKLISLIKEKNVKPLAILLTHAHFDHIGALDLVREEWNLPVYLHEEEKDWLQNPSLNGSARLLGQGITAKQADVLIEKDQKVKIGSFQFDIFHTPGHSPGSVSYYFQDEGIVLSGDALFKQGIGRTDLTGGSYDTLLKSIHEQLLTLPEPTIVLSGHGPETDIQTEMDENPFLNGFSL</sequence>
<evidence type="ECO:0000259" key="5">
    <source>
        <dbReference type="SMART" id="SM00849"/>
    </source>
</evidence>
<dbReference type="PANTHER" id="PTHR46233:SF3">
    <property type="entry name" value="HYDROXYACYLGLUTATHIONE HYDROLASE GLOC"/>
    <property type="match status" value="1"/>
</dbReference>
<organism evidence="6 7">
    <name type="scientific">Bacillus gobiensis</name>
    <dbReference type="NCBI Taxonomy" id="1441095"/>
    <lineage>
        <taxon>Bacteria</taxon>
        <taxon>Bacillati</taxon>
        <taxon>Bacillota</taxon>
        <taxon>Bacilli</taxon>
        <taxon>Bacillales</taxon>
        <taxon>Bacillaceae</taxon>
        <taxon>Bacillus</taxon>
    </lineage>
</organism>
<gene>
    <name evidence="6" type="ORF">AM592_08390</name>
</gene>
<keyword evidence="4" id="KW-0862">Zinc</keyword>
<dbReference type="Pfam" id="PF00753">
    <property type="entry name" value="Lactamase_B"/>
    <property type="match status" value="1"/>
</dbReference>
<comment type="cofactor">
    <cofactor evidence="1">
        <name>Zn(2+)</name>
        <dbReference type="ChEBI" id="CHEBI:29105"/>
    </cofactor>
</comment>
<dbReference type="PATRIC" id="fig|1441095.3.peg.1843"/>
<name>A0A0M4G8Q3_9BACI</name>
<reference evidence="7" key="1">
    <citation type="submission" date="2015-08" db="EMBL/GenBank/DDBJ databases">
        <title>Genome sequencing project for genomic taxonomy and phylogenomics of Bacillus-like bacteria.</title>
        <authorList>
            <person name="Liu B."/>
            <person name="Wang J."/>
            <person name="Zhu Y."/>
            <person name="Liu G."/>
            <person name="Chen Q."/>
            <person name="Chen Z."/>
            <person name="Lan J."/>
            <person name="Che J."/>
            <person name="Ge C."/>
            <person name="Shi H."/>
            <person name="Pan Z."/>
            <person name="Liu X."/>
        </authorList>
    </citation>
    <scope>NUCLEOTIDE SEQUENCE [LARGE SCALE GENOMIC DNA]</scope>
    <source>
        <strain evidence="7">FJAT-4402</strain>
    </source>
</reference>
<dbReference type="SUPFAM" id="SSF56281">
    <property type="entry name" value="Metallo-hydrolase/oxidoreductase"/>
    <property type="match status" value="1"/>
</dbReference>
<dbReference type="CDD" id="cd06262">
    <property type="entry name" value="metallo-hydrolase-like_MBL-fold"/>
    <property type="match status" value="1"/>
</dbReference>
<evidence type="ECO:0000313" key="7">
    <source>
        <dbReference type="Proteomes" id="UP000067625"/>
    </source>
</evidence>
<dbReference type="InterPro" id="IPR036866">
    <property type="entry name" value="RibonucZ/Hydroxyglut_hydro"/>
</dbReference>
<dbReference type="PANTHER" id="PTHR46233">
    <property type="entry name" value="HYDROXYACYLGLUTATHIONE HYDROLASE GLOC"/>
    <property type="match status" value="1"/>
</dbReference>
<evidence type="ECO:0000256" key="3">
    <source>
        <dbReference type="ARBA" id="ARBA00022801"/>
    </source>
</evidence>
<dbReference type="EMBL" id="CP012600">
    <property type="protein sequence ID" value="ALC81620.1"/>
    <property type="molecule type" value="Genomic_DNA"/>
</dbReference>
<dbReference type="Proteomes" id="UP000067625">
    <property type="component" value="Chromosome"/>
</dbReference>
<dbReference type="AlphaFoldDB" id="A0A0M4G8Q3"/>
<dbReference type="GO" id="GO:0016787">
    <property type="term" value="F:hydrolase activity"/>
    <property type="evidence" value="ECO:0007669"/>
    <property type="project" value="UniProtKB-KW"/>
</dbReference>
<dbReference type="OrthoDB" id="9802248at2"/>
<evidence type="ECO:0000313" key="6">
    <source>
        <dbReference type="EMBL" id="ALC81620.1"/>
    </source>
</evidence>
<dbReference type="RefSeq" id="WP_053603379.1">
    <property type="nucleotide sequence ID" value="NZ_CP012600.1"/>
</dbReference>
<dbReference type="SMART" id="SM00849">
    <property type="entry name" value="Lactamase_B"/>
    <property type="match status" value="1"/>
</dbReference>
<keyword evidence="3" id="KW-0378">Hydrolase</keyword>
<feature type="domain" description="Metallo-beta-lactamase" evidence="5">
    <location>
        <begin position="12"/>
        <end position="191"/>
    </location>
</feature>